<proteinExistence type="predicted"/>
<dbReference type="AlphaFoldDB" id="A0A7S1UMU2"/>
<sequence length="220" mass="25731">MHSIPRSLTEQAWETTMMATPPPTTEEDHLAGFAKDHLISGDDDVASAPMMNMILPQEQALPISKKRKQVSFGNVEFREHPVILGDHPSARWGIPITIDWSYREIGSMSVVEFDNMRRFYPHRTTSSMKQREKMWRLRMSPYYKRKLLRELQYSGQEIKEREQEMLKIQRQRKTTKRVAKISKSIRKAQEKLQRAFAKINFLANKKTVPVMVDNQSIVSL</sequence>
<reference evidence="2" key="1">
    <citation type="submission" date="2021-01" db="EMBL/GenBank/DDBJ databases">
        <authorList>
            <person name="Corre E."/>
            <person name="Pelletier E."/>
            <person name="Niang G."/>
            <person name="Scheremetjew M."/>
            <person name="Finn R."/>
            <person name="Kale V."/>
            <person name="Holt S."/>
            <person name="Cochrane G."/>
            <person name="Meng A."/>
            <person name="Brown T."/>
            <person name="Cohen L."/>
        </authorList>
    </citation>
    <scope>NUCLEOTIDE SEQUENCE</scope>
    <source>
        <strain evidence="2">CCMP 410</strain>
    </source>
</reference>
<accession>A0A7S1UMU2</accession>
<feature type="coiled-coil region" evidence="1">
    <location>
        <begin position="178"/>
        <end position="205"/>
    </location>
</feature>
<gene>
    <name evidence="2" type="ORF">GOCE00092_LOCUS1442</name>
</gene>
<evidence type="ECO:0000256" key="1">
    <source>
        <dbReference type="SAM" id="Coils"/>
    </source>
</evidence>
<protein>
    <submittedName>
        <fullName evidence="2">Uncharacterized protein</fullName>
    </submittedName>
</protein>
<name>A0A7S1UMU2_9STRA</name>
<evidence type="ECO:0000313" key="2">
    <source>
        <dbReference type="EMBL" id="CAD9272535.1"/>
    </source>
</evidence>
<keyword evidence="1" id="KW-0175">Coiled coil</keyword>
<organism evidence="2">
    <name type="scientific">Grammatophora oceanica</name>
    <dbReference type="NCBI Taxonomy" id="210454"/>
    <lineage>
        <taxon>Eukaryota</taxon>
        <taxon>Sar</taxon>
        <taxon>Stramenopiles</taxon>
        <taxon>Ochrophyta</taxon>
        <taxon>Bacillariophyta</taxon>
        <taxon>Fragilariophyceae</taxon>
        <taxon>Fragilariophycidae</taxon>
        <taxon>Rhabdonematales</taxon>
        <taxon>Grammatophoraceae</taxon>
        <taxon>Grammatophora</taxon>
    </lineage>
</organism>
<dbReference type="EMBL" id="HBGK01002665">
    <property type="protein sequence ID" value="CAD9272535.1"/>
    <property type="molecule type" value="Transcribed_RNA"/>
</dbReference>